<dbReference type="InterPro" id="IPR043128">
    <property type="entry name" value="Rev_trsase/Diguanyl_cyclase"/>
</dbReference>
<dbReference type="Gene3D" id="3.30.70.270">
    <property type="match status" value="1"/>
</dbReference>
<dbReference type="STRING" id="4097.A0A1S3X7Q1"/>
<dbReference type="SUPFAM" id="SSF56672">
    <property type="entry name" value="DNA/RNA polymerases"/>
    <property type="match status" value="1"/>
</dbReference>
<dbReference type="InterPro" id="IPR041577">
    <property type="entry name" value="RT_RNaseH_2"/>
</dbReference>
<evidence type="ECO:0000259" key="1">
    <source>
        <dbReference type="PROSITE" id="PS50879"/>
    </source>
</evidence>
<sequence length="794" mass="90220">MGDKVRWPKEMWSNPNRRNPDHWCEFHNDHGHKTSECRFLQSEVDHLLKQGYLKELFSEKGKQAYMKNRQEPPKPPSSKRVVNVISGGEDIYCVTYTTSNKVSKMTITHGKRVRQTLEEESSAVNIILLRVLREMQAEDRMVPKAHALSGFDNSSVITKVGAVGDQTLTEATDLYSRPDVIKEPEENENIKTTIEELEAVVLFKQWPDKKVYIGANLNLDMRGFLISNCGIEVNPSQIKAIEEIPDILTSKKDFQRLTGRIAALGRFISKSSEKCFRFFSALKKQDHFEWNEDCQQALRDLKAYLSNPPLLAKPKEGEKLLIYLVVSEVAVSAVLVREDQGKQSPIYYISKTLLDAETRYPQLEKLALALIMASRKLRPYFQCHPIIVVTTFPLRNKLHKHELSGRLAKWAIELSEYEIIYQPRTGIKSQVLADFVADFSQNTHLEAEKELQVFNGVNPGTWVLFTDGSSNIKGAGLGIVLIPPTGEIIRQAIKCHPVTNNEAEYEAVIAGLELALELGIMQIVIKSDSHLVVNQVLGTYVAREARMQEYLEKVRELVRQFQTWKVLQIPREENLEADALANLASAADIAKDSNASIIHLYHSVLEPDKNEVNFSHLTWGWRNEIVSFLQYGIIPDDKVKAHALRKKAARYCLHQGNLYRKMFGGPLARCLGPAQTEYVMRKVHEGHCGNHAGGRSLVKTLIRAGYYWPKMEEEAIDFISKCDKCQRYANNMHRPAELLHPVIAPWPFMKWGMDIVGPLPQAKGQVFQSTKAINSGKLTPTWEGPYRIREIVGK</sequence>
<dbReference type="PANTHER" id="PTHR48475">
    <property type="entry name" value="RIBONUCLEASE H"/>
    <property type="match status" value="1"/>
</dbReference>
<dbReference type="OMA" id="ERIAGLX"/>
<dbReference type="Gene3D" id="3.30.420.10">
    <property type="entry name" value="Ribonuclease H-like superfamily/Ribonuclease H"/>
    <property type="match status" value="1"/>
</dbReference>
<dbReference type="PaxDb" id="4097-A0A1S3X7Q1"/>
<dbReference type="Pfam" id="PF17921">
    <property type="entry name" value="Integrase_H2C2"/>
    <property type="match status" value="1"/>
</dbReference>
<dbReference type="InterPro" id="IPR002156">
    <property type="entry name" value="RNaseH_domain"/>
</dbReference>
<dbReference type="PROSITE" id="PS50879">
    <property type="entry name" value="RNASE_H_1"/>
    <property type="match status" value="1"/>
</dbReference>
<feature type="domain" description="RNase H type-1" evidence="1">
    <location>
        <begin position="458"/>
        <end position="586"/>
    </location>
</feature>
<dbReference type="OrthoDB" id="101614at2759"/>
<organism evidence="2">
    <name type="scientific">Nicotiana tabacum</name>
    <name type="common">Common tobacco</name>
    <dbReference type="NCBI Taxonomy" id="4097"/>
    <lineage>
        <taxon>Eukaryota</taxon>
        <taxon>Viridiplantae</taxon>
        <taxon>Streptophyta</taxon>
        <taxon>Embryophyta</taxon>
        <taxon>Tracheophyta</taxon>
        <taxon>Spermatophyta</taxon>
        <taxon>Magnoliopsida</taxon>
        <taxon>eudicotyledons</taxon>
        <taxon>Gunneridae</taxon>
        <taxon>Pentapetalae</taxon>
        <taxon>asterids</taxon>
        <taxon>lamiids</taxon>
        <taxon>Solanales</taxon>
        <taxon>Solanaceae</taxon>
        <taxon>Nicotianoideae</taxon>
        <taxon>Nicotianeae</taxon>
        <taxon>Nicotiana</taxon>
    </lineage>
</organism>
<accession>A0A1S3X7Q1</accession>
<dbReference type="KEGG" id="nta:107762213"/>
<dbReference type="AlphaFoldDB" id="A0A1S3X7Q1"/>
<evidence type="ECO:0000313" key="2">
    <source>
        <dbReference type="RefSeq" id="XP_016436040.1"/>
    </source>
</evidence>
<dbReference type="CDD" id="cd09279">
    <property type="entry name" value="RNase_HI_like"/>
    <property type="match status" value="1"/>
</dbReference>
<dbReference type="InterPro" id="IPR041588">
    <property type="entry name" value="Integrase_H2C2"/>
</dbReference>
<gene>
    <name evidence="2" type="primary">LOC107762213</name>
</gene>
<dbReference type="GO" id="GO:0003676">
    <property type="term" value="F:nucleic acid binding"/>
    <property type="evidence" value="ECO:0007669"/>
    <property type="project" value="InterPro"/>
</dbReference>
<name>A0A1S3X7Q1_TOBAC</name>
<dbReference type="InterPro" id="IPR036397">
    <property type="entry name" value="RNaseH_sf"/>
</dbReference>
<dbReference type="InterPro" id="IPR012337">
    <property type="entry name" value="RNaseH-like_sf"/>
</dbReference>
<proteinExistence type="predicted"/>
<dbReference type="RefSeq" id="XP_016436040.1">
    <property type="nucleotide sequence ID" value="XM_016580554.1"/>
</dbReference>
<dbReference type="SUPFAM" id="SSF53098">
    <property type="entry name" value="Ribonuclease H-like"/>
    <property type="match status" value="1"/>
</dbReference>
<dbReference type="Gene3D" id="1.10.340.70">
    <property type="match status" value="1"/>
</dbReference>
<protein>
    <recommendedName>
        <fullName evidence="1">RNase H type-1 domain-containing protein</fullName>
    </recommendedName>
</protein>
<dbReference type="GO" id="GO:0004523">
    <property type="term" value="F:RNA-DNA hybrid ribonuclease activity"/>
    <property type="evidence" value="ECO:0007669"/>
    <property type="project" value="InterPro"/>
</dbReference>
<dbReference type="Pfam" id="PF17919">
    <property type="entry name" value="RT_RNaseH_2"/>
    <property type="match status" value="1"/>
</dbReference>
<dbReference type="PANTHER" id="PTHR48475:SF2">
    <property type="entry name" value="RIBONUCLEASE H"/>
    <property type="match status" value="1"/>
</dbReference>
<reference evidence="2" key="1">
    <citation type="submission" date="2025-08" db="UniProtKB">
        <authorList>
            <consortium name="RefSeq"/>
        </authorList>
    </citation>
    <scope>IDENTIFICATION</scope>
</reference>
<dbReference type="InterPro" id="IPR043502">
    <property type="entry name" value="DNA/RNA_pol_sf"/>
</dbReference>
<dbReference type="Pfam" id="PF13456">
    <property type="entry name" value="RVT_3"/>
    <property type="match status" value="1"/>
</dbReference>